<evidence type="ECO:0000256" key="1">
    <source>
        <dbReference type="SAM" id="Phobius"/>
    </source>
</evidence>
<name>A0A2R7Y9I2_9ARCH</name>
<organism evidence="2 3">
    <name type="scientific">Candidatus Terraquivivens tikiterensis</name>
    <dbReference type="NCBI Taxonomy" id="1980982"/>
    <lineage>
        <taxon>Archaea</taxon>
        <taxon>Nitrososphaerota</taxon>
        <taxon>Candidatus Wolframiiraptoraceae</taxon>
        <taxon>Candidatus Terraquivivens</taxon>
    </lineage>
</organism>
<gene>
    <name evidence="2" type="ORF">B9J98_00905</name>
</gene>
<accession>A0A2R7Y9I2</accession>
<dbReference type="AlphaFoldDB" id="A0A2R7Y9I2"/>
<dbReference type="EMBL" id="NDWU01000002">
    <property type="protein sequence ID" value="PUA34184.1"/>
    <property type="molecule type" value="Genomic_DNA"/>
</dbReference>
<feature type="transmembrane region" description="Helical" evidence="1">
    <location>
        <begin position="27"/>
        <end position="51"/>
    </location>
</feature>
<evidence type="ECO:0000313" key="2">
    <source>
        <dbReference type="EMBL" id="PUA34184.1"/>
    </source>
</evidence>
<protein>
    <submittedName>
        <fullName evidence="2">Uncharacterized protein</fullName>
    </submittedName>
</protein>
<keyword evidence="1" id="KW-0472">Membrane</keyword>
<feature type="transmembrane region" description="Helical" evidence="1">
    <location>
        <begin position="63"/>
        <end position="84"/>
    </location>
</feature>
<proteinExistence type="predicted"/>
<evidence type="ECO:0000313" key="3">
    <source>
        <dbReference type="Proteomes" id="UP000244066"/>
    </source>
</evidence>
<sequence>MAMRKAIAFFVGGMVFAALQPFLATLSVSLIVMLAIIIAVLAFTIPGGWLLGYMGARTLAGLLAWRTGRLILLSTLLALVVPVLGSSIGYGAGTVASFVLGGILGLLALSHLSLPGRREAEEGIPRRRGGVYVRLGSSGPFSREGLTEEDVRGGVLVTGIEAPKAVRAIVDGLASRGKRVLILGTESMVPETVEAKAYDVCSLDVAGDLMSSQEYVEAFVYSLALAARLRNDDLLLLLRSAAQARQRMLEGRSSKHDLLRVLSEGFQDPRRQSVVAAALSSVRSISSSGISTKDVVAGGWKVLLIKASACSQRDAAFMRAYALLAARRLDAALVLEDPELLLVDISLLPYDSRESWEGVFNVLKGWRGKGLILVSRGPVLSDWVYRLCRAYVVTRLGGHVPRPEGRARGLMEASRELKQGEALIAGGRGTSIAKLMAPEPARLTFIRPAGPADS</sequence>
<comment type="caution">
    <text evidence="2">The sequence shown here is derived from an EMBL/GenBank/DDBJ whole genome shotgun (WGS) entry which is preliminary data.</text>
</comment>
<keyword evidence="1" id="KW-0812">Transmembrane</keyword>
<keyword evidence="1" id="KW-1133">Transmembrane helix</keyword>
<reference evidence="2 3" key="1">
    <citation type="submission" date="2017-04" db="EMBL/GenBank/DDBJ databases">
        <title>Draft Aigarchaeota genome from a New Zealand hot spring.</title>
        <authorList>
            <person name="Reysenbach A.-L."/>
            <person name="Donaho J.A."/>
            <person name="Gerhart J."/>
            <person name="Kelley J.F."/>
            <person name="Kouba K."/>
            <person name="Podar M."/>
            <person name="Stott M."/>
        </authorList>
    </citation>
    <scope>NUCLEOTIDE SEQUENCE [LARGE SCALE GENOMIC DNA]</scope>
    <source>
        <strain evidence="2">NZ13_MG1</strain>
    </source>
</reference>
<dbReference type="Proteomes" id="UP000244066">
    <property type="component" value="Unassembled WGS sequence"/>
</dbReference>